<sequence length="36" mass="4433">MIIHKYTLQRFLFTILNYRIISIHFDFLSQSSCRLN</sequence>
<reference evidence="1" key="2">
    <citation type="submission" date="2015-06" db="UniProtKB">
        <authorList>
            <consortium name="EnsemblMetazoa"/>
        </authorList>
    </citation>
    <scope>IDENTIFICATION</scope>
</reference>
<dbReference type="HOGENOM" id="CLU_3360335_0_0_1"/>
<dbReference type="EMBL" id="CAEY01000869">
    <property type="status" value="NOT_ANNOTATED_CDS"/>
    <property type="molecule type" value="Genomic_DNA"/>
</dbReference>
<dbReference type="EnsemblMetazoa" id="tetur30g01910.1">
    <property type="protein sequence ID" value="tetur30g01910.1"/>
    <property type="gene ID" value="tetur30g01910"/>
</dbReference>
<dbReference type="Proteomes" id="UP000015104">
    <property type="component" value="Unassembled WGS sequence"/>
</dbReference>
<organism evidence="1 2">
    <name type="scientific">Tetranychus urticae</name>
    <name type="common">Two-spotted spider mite</name>
    <dbReference type="NCBI Taxonomy" id="32264"/>
    <lineage>
        <taxon>Eukaryota</taxon>
        <taxon>Metazoa</taxon>
        <taxon>Ecdysozoa</taxon>
        <taxon>Arthropoda</taxon>
        <taxon>Chelicerata</taxon>
        <taxon>Arachnida</taxon>
        <taxon>Acari</taxon>
        <taxon>Acariformes</taxon>
        <taxon>Trombidiformes</taxon>
        <taxon>Prostigmata</taxon>
        <taxon>Eleutherengona</taxon>
        <taxon>Raphignathae</taxon>
        <taxon>Tetranychoidea</taxon>
        <taxon>Tetranychidae</taxon>
        <taxon>Tetranychus</taxon>
    </lineage>
</organism>
<keyword evidence="2" id="KW-1185">Reference proteome</keyword>
<dbReference type="AlphaFoldDB" id="T1L0T9"/>
<evidence type="ECO:0000313" key="2">
    <source>
        <dbReference type="Proteomes" id="UP000015104"/>
    </source>
</evidence>
<reference evidence="2" key="1">
    <citation type="submission" date="2011-08" db="EMBL/GenBank/DDBJ databases">
        <authorList>
            <person name="Rombauts S."/>
        </authorList>
    </citation>
    <scope>NUCLEOTIDE SEQUENCE</scope>
    <source>
        <strain evidence="2">London</strain>
    </source>
</reference>
<name>T1L0T9_TETUR</name>
<proteinExistence type="predicted"/>
<evidence type="ECO:0000313" key="1">
    <source>
        <dbReference type="EnsemblMetazoa" id="tetur30g01910.1"/>
    </source>
</evidence>
<protein>
    <submittedName>
        <fullName evidence="1">Uncharacterized protein</fullName>
    </submittedName>
</protein>
<accession>T1L0T9</accession>